<dbReference type="InterPro" id="IPR009061">
    <property type="entry name" value="DNA-bd_dom_put_sf"/>
</dbReference>
<organism evidence="2 3">
    <name type="scientific">Microbacterium foliorum</name>
    <dbReference type="NCBI Taxonomy" id="104336"/>
    <lineage>
        <taxon>Bacteria</taxon>
        <taxon>Bacillati</taxon>
        <taxon>Actinomycetota</taxon>
        <taxon>Actinomycetes</taxon>
        <taxon>Micrococcales</taxon>
        <taxon>Microbacteriaceae</taxon>
        <taxon>Microbacterium</taxon>
    </lineage>
</organism>
<evidence type="ECO:0000313" key="2">
    <source>
        <dbReference type="EMBL" id="MDR6142058.1"/>
    </source>
</evidence>
<dbReference type="RefSeq" id="WP_309689740.1">
    <property type="nucleotide sequence ID" value="NZ_JAVIZQ010000001.1"/>
</dbReference>
<comment type="caution">
    <text evidence="2">The sequence shown here is derived from an EMBL/GenBank/DDBJ whole genome shotgun (WGS) entry which is preliminary data.</text>
</comment>
<dbReference type="SUPFAM" id="SSF46955">
    <property type="entry name" value="Putative DNA-binding domain"/>
    <property type="match status" value="1"/>
</dbReference>
<evidence type="ECO:0000259" key="1">
    <source>
        <dbReference type="Pfam" id="PF12728"/>
    </source>
</evidence>
<dbReference type="InterPro" id="IPR041657">
    <property type="entry name" value="HTH_17"/>
</dbReference>
<gene>
    <name evidence="2" type="ORF">QE375_001612</name>
</gene>
<feature type="domain" description="Helix-turn-helix" evidence="1">
    <location>
        <begin position="10"/>
        <end position="42"/>
    </location>
</feature>
<dbReference type="Proteomes" id="UP001249291">
    <property type="component" value="Unassembled WGS sequence"/>
</dbReference>
<reference evidence="2 3" key="1">
    <citation type="submission" date="2023-08" db="EMBL/GenBank/DDBJ databases">
        <title>Functional and genomic diversity of the sorghum phyllosphere microbiome.</title>
        <authorList>
            <person name="Shade A."/>
        </authorList>
    </citation>
    <scope>NUCLEOTIDE SEQUENCE [LARGE SCALE GENOMIC DNA]</scope>
    <source>
        <strain evidence="2 3">SORGH_AS_0445</strain>
    </source>
</reference>
<sequence length="118" mass="12917">MTQLAQAKRWLNISEAADIAKRSERTMRNWVRDGVLKPALPGIFDRDAVLAAAKLMKNRRGRPTATEPRIVQATPGTWIKVTACGTHLAALDAGLVALTCRRCRIDPAEAPNEGDRDA</sequence>
<protein>
    <recommendedName>
        <fullName evidence="1">Helix-turn-helix domain-containing protein</fullName>
    </recommendedName>
</protein>
<dbReference type="Pfam" id="PF12728">
    <property type="entry name" value="HTH_17"/>
    <property type="match status" value="1"/>
</dbReference>
<keyword evidence="3" id="KW-1185">Reference proteome</keyword>
<dbReference type="EMBL" id="JAVIZQ010000001">
    <property type="protein sequence ID" value="MDR6142058.1"/>
    <property type="molecule type" value="Genomic_DNA"/>
</dbReference>
<proteinExistence type="predicted"/>
<accession>A0ABU1HQZ6</accession>
<evidence type="ECO:0000313" key="3">
    <source>
        <dbReference type="Proteomes" id="UP001249291"/>
    </source>
</evidence>
<name>A0ABU1HQZ6_9MICO</name>